<feature type="transmembrane region" description="Helical" evidence="7">
    <location>
        <begin position="97"/>
        <end position="114"/>
    </location>
</feature>
<keyword evidence="2 7" id="KW-1003">Cell membrane</keyword>
<protein>
    <recommendedName>
        <fullName evidence="7">Phosphatidylglycerol--prolipoprotein diacylglyceryl transferase</fullName>
        <ecNumber evidence="7">2.5.1.145</ecNumber>
    </recommendedName>
</protein>
<feature type="transmembrane region" description="Helical" evidence="7">
    <location>
        <begin position="121"/>
        <end position="139"/>
    </location>
</feature>
<dbReference type="KEGG" id="blq:L21SP5_02425"/>
<evidence type="ECO:0000256" key="2">
    <source>
        <dbReference type="ARBA" id="ARBA00022475"/>
    </source>
</evidence>
<evidence type="ECO:0000256" key="7">
    <source>
        <dbReference type="HAMAP-Rule" id="MF_01147"/>
    </source>
</evidence>
<keyword evidence="6 7" id="KW-0472">Membrane</keyword>
<dbReference type="GO" id="GO:0042158">
    <property type="term" value="P:lipoprotein biosynthetic process"/>
    <property type="evidence" value="ECO:0007669"/>
    <property type="project" value="UniProtKB-UniRule"/>
</dbReference>
<dbReference type="EC" id="2.5.1.145" evidence="7"/>
<sequence length="270" mass="31572">MILQAIHWNFDPEIFEIWGHGVRWYGLMFAFAFFFGYIIMKKYFTHDKLKEELLEKLSIYVFLGTLIGARLGHTLFYQPEYYLSRPHEILFVWEGGLASHGAAVGILLALWLYARKINVPYLWILDRVVIVVALGGFFIRMGNFFNSEIYGIETSLPWGVIFERKGETVPRHPTQIYEALSYLLIFIGLHFHFLKIRAKQLNGQIFGIFLVLLFSARFFIEFIKQDQVGFEATMKLNMGQWLSLPFIAIGIGLIFWVQKNKKELQEHSKS</sequence>
<dbReference type="GO" id="GO:0008961">
    <property type="term" value="F:phosphatidylglycerol-prolipoprotein diacylglyceryl transferase activity"/>
    <property type="evidence" value="ECO:0007669"/>
    <property type="project" value="UniProtKB-UniRule"/>
</dbReference>
<dbReference type="InterPro" id="IPR001640">
    <property type="entry name" value="Lgt"/>
</dbReference>
<dbReference type="PANTHER" id="PTHR30589">
    <property type="entry name" value="PROLIPOPROTEIN DIACYLGLYCERYL TRANSFERASE"/>
    <property type="match status" value="1"/>
</dbReference>
<dbReference type="Pfam" id="PF01790">
    <property type="entry name" value="LGT"/>
    <property type="match status" value="1"/>
</dbReference>
<feature type="transmembrane region" description="Helical" evidence="7">
    <location>
        <begin position="176"/>
        <end position="194"/>
    </location>
</feature>
<gene>
    <name evidence="7 8" type="primary">lgt</name>
    <name evidence="8" type="ORF">L21SP5_02425</name>
</gene>
<feature type="transmembrane region" description="Helical" evidence="7">
    <location>
        <begin position="59"/>
        <end position="77"/>
    </location>
</feature>
<keyword evidence="5 7" id="KW-1133">Transmembrane helix</keyword>
<comment type="pathway">
    <text evidence="7">Protein modification; lipoprotein biosynthesis (diacylglyceryl transfer).</text>
</comment>
<dbReference type="RefSeq" id="WP_057953457.1">
    <property type="nucleotide sequence ID" value="NZ_CP013118.1"/>
</dbReference>
<dbReference type="Proteomes" id="UP000064893">
    <property type="component" value="Chromosome"/>
</dbReference>
<accession>A0A0S2I1L5</accession>
<evidence type="ECO:0000256" key="4">
    <source>
        <dbReference type="ARBA" id="ARBA00022692"/>
    </source>
</evidence>
<dbReference type="EMBL" id="CP013118">
    <property type="protein sequence ID" value="ALO16053.1"/>
    <property type="molecule type" value="Genomic_DNA"/>
</dbReference>
<dbReference type="UniPathway" id="UPA00664"/>
<comment type="function">
    <text evidence="7">Catalyzes the transfer of the diacylglyceryl group from phosphatidylglycerol to the sulfhydryl group of the N-terminal cysteine of a prolipoprotein, the first step in the formation of mature lipoproteins.</text>
</comment>
<dbReference type="STRING" id="1307839.L21SP5_02425"/>
<keyword evidence="9" id="KW-1185">Reference proteome</keyword>
<evidence type="ECO:0000256" key="3">
    <source>
        <dbReference type="ARBA" id="ARBA00022679"/>
    </source>
</evidence>
<evidence type="ECO:0000256" key="5">
    <source>
        <dbReference type="ARBA" id="ARBA00022989"/>
    </source>
</evidence>
<dbReference type="PANTHER" id="PTHR30589:SF0">
    <property type="entry name" value="PHOSPHATIDYLGLYCEROL--PROLIPOPROTEIN DIACYLGLYCERYL TRANSFERASE"/>
    <property type="match status" value="1"/>
</dbReference>
<evidence type="ECO:0000313" key="8">
    <source>
        <dbReference type="EMBL" id="ALO16053.1"/>
    </source>
</evidence>
<keyword evidence="4 7" id="KW-0812">Transmembrane</keyword>
<comment type="subcellular location">
    <subcellularLocation>
        <location evidence="7">Cell membrane</location>
        <topology evidence="7">Multi-pass membrane protein</topology>
    </subcellularLocation>
</comment>
<keyword evidence="8" id="KW-0328">Glycosyltransferase</keyword>
<dbReference type="PROSITE" id="PS01311">
    <property type="entry name" value="LGT"/>
    <property type="match status" value="1"/>
</dbReference>
<dbReference type="OrthoDB" id="871140at2"/>
<comment type="similarity">
    <text evidence="1 7">Belongs to the Lgt family.</text>
</comment>
<dbReference type="NCBIfam" id="TIGR00544">
    <property type="entry name" value="lgt"/>
    <property type="match status" value="1"/>
</dbReference>
<keyword evidence="3 7" id="KW-0808">Transferase</keyword>
<evidence type="ECO:0000313" key="9">
    <source>
        <dbReference type="Proteomes" id="UP000064893"/>
    </source>
</evidence>
<feature type="transmembrane region" description="Helical" evidence="7">
    <location>
        <begin position="22"/>
        <end position="39"/>
    </location>
</feature>
<evidence type="ECO:0000256" key="1">
    <source>
        <dbReference type="ARBA" id="ARBA00007150"/>
    </source>
</evidence>
<feature type="transmembrane region" description="Helical" evidence="7">
    <location>
        <begin position="240"/>
        <end position="257"/>
    </location>
</feature>
<dbReference type="PATRIC" id="fig|1307839.3.peg.2544"/>
<name>A0A0S2I1L5_9BACT</name>
<feature type="transmembrane region" description="Helical" evidence="7">
    <location>
        <begin position="201"/>
        <end position="220"/>
    </location>
</feature>
<proteinExistence type="inferred from homology"/>
<reference evidence="8 9" key="1">
    <citation type="submission" date="2015-11" db="EMBL/GenBank/DDBJ databases">
        <title>Description and complete genome sequence of a novel strain predominating in hypersaline microbial mats and representing a new family of the Bacteriodetes phylum.</title>
        <authorList>
            <person name="Spring S."/>
            <person name="Bunk B."/>
            <person name="Sproer C."/>
            <person name="Klenk H.-P."/>
        </authorList>
    </citation>
    <scope>NUCLEOTIDE SEQUENCE [LARGE SCALE GENOMIC DNA]</scope>
    <source>
        <strain evidence="8 9">L21-Spi-D4</strain>
    </source>
</reference>
<dbReference type="GO" id="GO:0005886">
    <property type="term" value="C:plasma membrane"/>
    <property type="evidence" value="ECO:0007669"/>
    <property type="project" value="UniProtKB-SubCell"/>
</dbReference>
<evidence type="ECO:0000256" key="6">
    <source>
        <dbReference type="ARBA" id="ARBA00023136"/>
    </source>
</evidence>
<dbReference type="AlphaFoldDB" id="A0A0S2I1L5"/>
<feature type="binding site" evidence="7">
    <location>
        <position position="140"/>
    </location>
    <ligand>
        <name>a 1,2-diacyl-sn-glycero-3-phospho-(1'-sn-glycerol)</name>
        <dbReference type="ChEBI" id="CHEBI:64716"/>
    </ligand>
</feature>
<organism evidence="8 9">
    <name type="scientific">Salinivirga cyanobacteriivorans</name>
    <dbReference type="NCBI Taxonomy" id="1307839"/>
    <lineage>
        <taxon>Bacteria</taxon>
        <taxon>Pseudomonadati</taxon>
        <taxon>Bacteroidota</taxon>
        <taxon>Bacteroidia</taxon>
        <taxon>Bacteroidales</taxon>
        <taxon>Salinivirgaceae</taxon>
        <taxon>Salinivirga</taxon>
    </lineage>
</organism>
<keyword evidence="8" id="KW-0449">Lipoprotein</keyword>
<comment type="catalytic activity">
    <reaction evidence="7">
        <text>L-cysteinyl-[prolipoprotein] + a 1,2-diacyl-sn-glycero-3-phospho-(1'-sn-glycerol) = an S-1,2-diacyl-sn-glyceryl-L-cysteinyl-[prolipoprotein] + sn-glycerol 1-phosphate + H(+)</text>
        <dbReference type="Rhea" id="RHEA:56712"/>
        <dbReference type="Rhea" id="RHEA-COMP:14679"/>
        <dbReference type="Rhea" id="RHEA-COMP:14680"/>
        <dbReference type="ChEBI" id="CHEBI:15378"/>
        <dbReference type="ChEBI" id="CHEBI:29950"/>
        <dbReference type="ChEBI" id="CHEBI:57685"/>
        <dbReference type="ChEBI" id="CHEBI:64716"/>
        <dbReference type="ChEBI" id="CHEBI:140658"/>
        <dbReference type="EC" id="2.5.1.145"/>
    </reaction>
</comment>
<dbReference type="HAMAP" id="MF_01147">
    <property type="entry name" value="Lgt"/>
    <property type="match status" value="1"/>
</dbReference>